<dbReference type="Gene3D" id="1.10.357.110">
    <property type="entry name" value="Vacuolar protein sorting-associated protein 53, C-terminus"/>
    <property type="match status" value="1"/>
</dbReference>
<evidence type="ECO:0000256" key="4">
    <source>
        <dbReference type="ARBA" id="ARBA00022753"/>
    </source>
</evidence>
<feature type="domain" description="Vps53 C-terminal" evidence="10">
    <location>
        <begin position="657"/>
        <end position="736"/>
    </location>
</feature>
<evidence type="ECO:0000256" key="7">
    <source>
        <dbReference type="SAM" id="Coils"/>
    </source>
</evidence>
<gene>
    <name evidence="11" type="ORF">GSI_01613</name>
</gene>
<keyword evidence="5" id="KW-0333">Golgi apparatus</keyword>
<evidence type="ECO:0000256" key="2">
    <source>
        <dbReference type="ARBA" id="ARBA00004481"/>
    </source>
</evidence>
<dbReference type="EMBL" id="AYKW01000002">
    <property type="protein sequence ID" value="PIL35953.1"/>
    <property type="molecule type" value="Genomic_DNA"/>
</dbReference>
<feature type="compositionally biased region" description="Polar residues" evidence="8">
    <location>
        <begin position="807"/>
        <end position="820"/>
    </location>
</feature>
<dbReference type="InterPro" id="IPR007234">
    <property type="entry name" value="Vps53_N"/>
</dbReference>
<dbReference type="AlphaFoldDB" id="A0A2G8SQF8"/>
<keyword evidence="7" id="KW-0175">Coiled coil</keyword>
<dbReference type="PANTHER" id="PTHR12820">
    <property type="entry name" value="VACUOLAR SORTING PROTEIN 53"/>
    <property type="match status" value="1"/>
</dbReference>
<evidence type="ECO:0000256" key="1">
    <source>
        <dbReference type="ARBA" id="ARBA00004150"/>
    </source>
</evidence>
<comment type="caution">
    <text evidence="11">The sequence shown here is derived from an EMBL/GenBank/DDBJ whole genome shotgun (WGS) entry which is preliminary data.</text>
</comment>
<dbReference type="Pfam" id="PF04100">
    <property type="entry name" value="Vps53_N"/>
    <property type="match status" value="1"/>
</dbReference>
<sequence length="847" mass="95271">MAVEASRLPPPTFRLREEELPPELILSIERILELHTTSDSDPFDNLANDFNSVALLNQYFPDEAALGQLEAVQARLAQSERELQAEIDALREELRKDQDPSRMQLIQEMISDLLGQMSRIREKATESEAVVRNITKEIQVLDLAKKNLILSMTTLKRLQMLVNALGQLEDQIKERKYGDIKQSLAAVKQIGQTFKPYTSVPRIAQLWRRIQEVQNELRPMIDQDWDKFYVQDPSKPIKSSVVTDACLVLDVLGPDVRAQFVERYVALELKEYRRIFRATDEAGQLDNLSRRFAWFRRLLHTHETEQGRVFPAEWRTGWFLTAKFIEITRDDMTGLLSKAGSKLTVKQLLDTLAETMEFEASMVKKYSTPLRDILKATTPANATRQSKPITSAFEAHMGVYIDSQDKILSDMLSQYRGSKSRSSLEAASTSSTADDEGATPVLVLPSSTELFYFYAQTLDQCARLFTGQPLYDLCALFKKWLRIYAEEVLVQSLRRPTNFTRKSVETRHDPAELKNACTLINTADYCQTTALELEENIREKCDEAFKEKITLQEERDLFVSAISAAIGVMIRELESACEPHFNTLSRTPWSTVKQVSGQSVYIQDLLRAIEQIAETVKPVLEQKKYARNYFDKISSTVFAKFTNALVRSRPLLEIGAEQLLIDLQAIKACLLKIPGEALSTSNYTKSVSKHTTRLEALLKVIVTPVDPAEGFILNYTLVIGDASFSNFQKILDLKGTPKSAQNGLLDTFLTITSTKADLENTSFLSSLDMDPAMVANMTSPANSRVSLIPGAAGESILAALSSPPLSNVPSTGSDGTNKSDQSSKREVFSDFKRFVSFGLRRETLPPS</sequence>
<organism evidence="11 12">
    <name type="scientific">Ganoderma sinense ZZ0214-1</name>
    <dbReference type="NCBI Taxonomy" id="1077348"/>
    <lineage>
        <taxon>Eukaryota</taxon>
        <taxon>Fungi</taxon>
        <taxon>Dikarya</taxon>
        <taxon>Basidiomycota</taxon>
        <taxon>Agaricomycotina</taxon>
        <taxon>Agaricomycetes</taxon>
        <taxon>Polyporales</taxon>
        <taxon>Polyporaceae</taxon>
        <taxon>Ganoderma</taxon>
    </lineage>
</organism>
<comment type="subcellular location">
    <subcellularLocation>
        <location evidence="2">Endosome membrane</location>
        <topology evidence="2">Peripheral membrane protein</topology>
    </subcellularLocation>
    <subcellularLocation>
        <location evidence="1">Golgi apparatus</location>
        <location evidence="1">trans-Golgi network membrane</location>
        <topology evidence="1">Peripheral membrane protein</topology>
    </subcellularLocation>
</comment>
<keyword evidence="12" id="KW-1185">Reference proteome</keyword>
<evidence type="ECO:0000256" key="8">
    <source>
        <dbReference type="SAM" id="MobiDB-lite"/>
    </source>
</evidence>
<proteinExistence type="inferred from homology"/>
<protein>
    <submittedName>
        <fullName evidence="11">Uncharacterized protein</fullName>
    </submittedName>
</protein>
<dbReference type="InterPro" id="IPR038260">
    <property type="entry name" value="Vps53_C_sf"/>
</dbReference>
<evidence type="ECO:0000256" key="3">
    <source>
        <dbReference type="ARBA" id="ARBA00008628"/>
    </source>
</evidence>
<reference evidence="11 12" key="1">
    <citation type="journal article" date="2015" name="Sci. Rep.">
        <title>Chromosome-level genome map provides insights into diverse defense mechanisms in the medicinal fungus Ganoderma sinense.</title>
        <authorList>
            <person name="Zhu Y."/>
            <person name="Xu J."/>
            <person name="Sun C."/>
            <person name="Zhou S."/>
            <person name="Xu H."/>
            <person name="Nelson D.R."/>
            <person name="Qian J."/>
            <person name="Song J."/>
            <person name="Luo H."/>
            <person name="Xiang L."/>
            <person name="Li Y."/>
            <person name="Xu Z."/>
            <person name="Ji A."/>
            <person name="Wang L."/>
            <person name="Lu S."/>
            <person name="Hayward A."/>
            <person name="Sun W."/>
            <person name="Li X."/>
            <person name="Schwartz D.C."/>
            <person name="Wang Y."/>
            <person name="Chen S."/>
        </authorList>
    </citation>
    <scope>NUCLEOTIDE SEQUENCE [LARGE SCALE GENOMIC DNA]</scope>
    <source>
        <strain evidence="11 12">ZZ0214-1</strain>
    </source>
</reference>
<dbReference type="GO" id="GO:0010008">
    <property type="term" value="C:endosome membrane"/>
    <property type="evidence" value="ECO:0007669"/>
    <property type="project" value="UniProtKB-SubCell"/>
</dbReference>
<feature type="domain" description="Vps53 N-terminal" evidence="9">
    <location>
        <begin position="48"/>
        <end position="415"/>
    </location>
</feature>
<dbReference type="GO" id="GO:0005829">
    <property type="term" value="C:cytosol"/>
    <property type="evidence" value="ECO:0007669"/>
    <property type="project" value="GOC"/>
</dbReference>
<dbReference type="GO" id="GO:0000938">
    <property type="term" value="C:GARP complex"/>
    <property type="evidence" value="ECO:0007669"/>
    <property type="project" value="InterPro"/>
</dbReference>
<evidence type="ECO:0000259" key="10">
    <source>
        <dbReference type="Pfam" id="PF16854"/>
    </source>
</evidence>
<feature type="coiled-coil region" evidence="7">
    <location>
        <begin position="69"/>
        <end position="96"/>
    </location>
</feature>
<dbReference type="PANTHER" id="PTHR12820:SF0">
    <property type="entry name" value="VACUOLAR PROTEIN SORTING-ASSOCIATED PROTEIN 53 HOMOLOG"/>
    <property type="match status" value="1"/>
</dbReference>
<dbReference type="Pfam" id="PF16854">
    <property type="entry name" value="VPS53_C"/>
    <property type="match status" value="1"/>
</dbReference>
<evidence type="ECO:0000313" key="11">
    <source>
        <dbReference type="EMBL" id="PIL35953.1"/>
    </source>
</evidence>
<dbReference type="Proteomes" id="UP000230002">
    <property type="component" value="Unassembled WGS sequence"/>
</dbReference>
<dbReference type="STRING" id="1077348.A0A2G8SQF8"/>
<keyword evidence="4" id="KW-0967">Endosome</keyword>
<evidence type="ECO:0000259" key="9">
    <source>
        <dbReference type="Pfam" id="PF04100"/>
    </source>
</evidence>
<evidence type="ECO:0000313" key="12">
    <source>
        <dbReference type="Proteomes" id="UP000230002"/>
    </source>
</evidence>
<comment type="similarity">
    <text evidence="3">Belongs to the VPS53 family.</text>
</comment>
<keyword evidence="6" id="KW-0472">Membrane</keyword>
<evidence type="ECO:0000256" key="5">
    <source>
        <dbReference type="ARBA" id="ARBA00023034"/>
    </source>
</evidence>
<dbReference type="InterPro" id="IPR039766">
    <property type="entry name" value="Vps53"/>
</dbReference>
<dbReference type="InterPro" id="IPR031745">
    <property type="entry name" value="Vps53_C"/>
</dbReference>
<feature type="region of interest" description="Disordered" evidence="8">
    <location>
        <begin position="803"/>
        <end position="824"/>
    </location>
</feature>
<evidence type="ECO:0000256" key="6">
    <source>
        <dbReference type="ARBA" id="ARBA00023136"/>
    </source>
</evidence>
<accession>A0A2G8SQF8</accession>
<name>A0A2G8SQF8_9APHY</name>
<dbReference type="GO" id="GO:0042147">
    <property type="term" value="P:retrograde transport, endosome to Golgi"/>
    <property type="evidence" value="ECO:0007669"/>
    <property type="project" value="InterPro"/>
</dbReference>
<dbReference type="OrthoDB" id="10261632at2759"/>